<evidence type="ECO:0000256" key="21">
    <source>
        <dbReference type="ARBA" id="ARBA00045837"/>
    </source>
</evidence>
<reference evidence="28 29" key="1">
    <citation type="submission" date="2020-10" db="EMBL/GenBank/DDBJ databases">
        <title>Pygocentrus nattereri (red-bellied piranha) genome, fPygNat1, primary haplotype.</title>
        <authorList>
            <person name="Myers G."/>
            <person name="Meyer A."/>
            <person name="Karagic N."/>
            <person name="Pippel M."/>
            <person name="Winkler S."/>
            <person name="Tracey A."/>
            <person name="Wood J."/>
            <person name="Formenti G."/>
            <person name="Howe K."/>
            <person name="Fedrigo O."/>
            <person name="Jarvis E.D."/>
        </authorList>
    </citation>
    <scope>NUCLEOTIDE SEQUENCE [LARGE SCALE GENOMIC DNA]</scope>
</reference>
<dbReference type="GeneTree" id="ENSGT00940000157592"/>
<dbReference type="Pfam" id="PF12796">
    <property type="entry name" value="Ank_2"/>
    <property type="match status" value="1"/>
</dbReference>
<dbReference type="PROSITE" id="PS51462">
    <property type="entry name" value="NUDIX"/>
    <property type="match status" value="1"/>
</dbReference>
<dbReference type="Proteomes" id="UP001501920">
    <property type="component" value="Chromosome 28"/>
</dbReference>
<evidence type="ECO:0000256" key="8">
    <source>
        <dbReference type="ARBA" id="ARBA00022723"/>
    </source>
</evidence>
<dbReference type="GeneID" id="108441998"/>
<dbReference type="InterPro" id="IPR000086">
    <property type="entry name" value="NUDIX_hydrolase_dom"/>
</dbReference>
<comment type="function">
    <text evidence="21">mRNA decapping enzyme that specifically removes the nicotinamide adenine dinucleotide (NAD) cap from a subset of mRNAs by hydrolyzing the diphosphate linkage to produce nicotinamide mononucleotide (NMN) and 5' monophosphate mRNA. The NAD-cap is present at the 5'-end of some RNAs; in contrast to the canonical N7 methylguanosine (m7G) cap, the NAD cap promotes mRNA decay. Preferentially acts on NAD-capped transcripts in response to nutrient stress. Also acts on free nicotinamide adenine dinucleotide molecules: hydrolyzes NAD(H) into NMN(H) and AMP, and NADPH into NMNH and 2',5'-ADP. May act to regulate the concentration of peroxisomal nicotinamide nucleotide cofactors required for oxidative metabolism in this organelle. Regulates the levels of circadian clock components PER1, PER2, PER3 and CRY2 in the liver.</text>
</comment>
<comment type="similarity">
    <text evidence="5">Belongs to the Nudix hydrolase family. NudC subfamily.</text>
</comment>
<evidence type="ECO:0000256" key="25">
    <source>
        <dbReference type="ARBA" id="ARBA00049264"/>
    </source>
</evidence>
<dbReference type="EC" id="3.6.1.22" evidence="6"/>
<dbReference type="FunFam" id="3.90.79.10:FF:000023">
    <property type="entry name" value="Peroxisomal NADH pyrophosphatase NUDT12"/>
    <property type="match status" value="1"/>
</dbReference>
<evidence type="ECO:0000256" key="22">
    <source>
        <dbReference type="ARBA" id="ARBA00046702"/>
    </source>
</evidence>
<evidence type="ECO:0000256" key="13">
    <source>
        <dbReference type="ARBA" id="ARBA00022857"/>
    </source>
</evidence>
<dbReference type="PROSITE" id="PS50088">
    <property type="entry name" value="ANK_REPEAT"/>
    <property type="match status" value="1"/>
</dbReference>
<comment type="catalytic activity">
    <reaction evidence="17">
        <text>a 5'-end NAD(+)-phospho-ribonucleoside in mRNA + H2O = a 5'-end phospho-adenosine-phospho-ribonucleoside in mRNA + beta-nicotinamide D-ribonucleotide + 2 H(+)</text>
        <dbReference type="Rhea" id="RHEA:60876"/>
        <dbReference type="Rhea" id="RHEA-COMP:15698"/>
        <dbReference type="Rhea" id="RHEA-COMP:15719"/>
        <dbReference type="ChEBI" id="CHEBI:14649"/>
        <dbReference type="ChEBI" id="CHEBI:15377"/>
        <dbReference type="ChEBI" id="CHEBI:15378"/>
        <dbReference type="ChEBI" id="CHEBI:144029"/>
        <dbReference type="ChEBI" id="CHEBI:144051"/>
    </reaction>
    <physiologicalReaction direction="left-to-right" evidence="17">
        <dbReference type="Rhea" id="RHEA:60877"/>
    </physiologicalReaction>
</comment>
<dbReference type="STRING" id="42514.ENSPNAP00000002929"/>
<dbReference type="InterPro" id="IPR036770">
    <property type="entry name" value="Ankyrin_rpt-contain_sf"/>
</dbReference>
<evidence type="ECO:0000256" key="15">
    <source>
        <dbReference type="ARBA" id="ARBA00023043"/>
    </source>
</evidence>
<protein>
    <recommendedName>
        <fullName evidence="18">NAD-capped RNA hydrolase NUDT12</fullName>
        <ecNumber evidence="6">3.6.1.22</ecNumber>
    </recommendedName>
    <alternativeName>
        <fullName evidence="19">NADH pyrophosphatase NUDT12</fullName>
    </alternativeName>
    <alternativeName>
        <fullName evidence="20">Nucleoside diphosphate-linked moiety X motif 12</fullName>
    </alternativeName>
</protein>
<dbReference type="PROSITE" id="PS50297">
    <property type="entry name" value="ANK_REP_REGION"/>
    <property type="match status" value="1"/>
</dbReference>
<evidence type="ECO:0000313" key="29">
    <source>
        <dbReference type="Proteomes" id="UP001501920"/>
    </source>
</evidence>
<dbReference type="Pfam" id="PF09296">
    <property type="entry name" value="NUDIX-like"/>
    <property type="match status" value="1"/>
</dbReference>
<dbReference type="NCBIfam" id="NF001299">
    <property type="entry name" value="PRK00241.1"/>
    <property type="match status" value="1"/>
</dbReference>
<evidence type="ECO:0000256" key="18">
    <source>
        <dbReference type="ARBA" id="ARBA00023869"/>
    </source>
</evidence>
<keyword evidence="10" id="KW-0378">Hydrolase</keyword>
<dbReference type="Pfam" id="PF09297">
    <property type="entry name" value="Zn_ribbon_NUD"/>
    <property type="match status" value="1"/>
</dbReference>
<evidence type="ECO:0000256" key="5">
    <source>
        <dbReference type="ARBA" id="ARBA00009595"/>
    </source>
</evidence>
<evidence type="ECO:0000256" key="14">
    <source>
        <dbReference type="ARBA" id="ARBA00023027"/>
    </source>
</evidence>
<evidence type="ECO:0000256" key="16">
    <source>
        <dbReference type="ARBA" id="ARBA00023140"/>
    </source>
</evidence>
<evidence type="ECO:0000256" key="10">
    <source>
        <dbReference type="ARBA" id="ARBA00022801"/>
    </source>
</evidence>
<dbReference type="CDD" id="cd03429">
    <property type="entry name" value="NUDIX_NADH_pyrophosphatase_Nudt13"/>
    <property type="match status" value="1"/>
</dbReference>
<keyword evidence="16" id="KW-0576">Peroxisome</keyword>
<reference evidence="28" key="3">
    <citation type="submission" date="2025-09" db="UniProtKB">
        <authorList>
            <consortium name="Ensembl"/>
        </authorList>
    </citation>
    <scope>IDENTIFICATION</scope>
</reference>
<dbReference type="SMART" id="SM00248">
    <property type="entry name" value="ANK"/>
    <property type="match status" value="2"/>
</dbReference>
<name>A0A3B4BWR4_PYGNA</name>
<dbReference type="AlphaFoldDB" id="A0A3B4BWR4"/>
<keyword evidence="9" id="KW-0677">Repeat</keyword>
<dbReference type="GO" id="GO:0005777">
    <property type="term" value="C:peroxisome"/>
    <property type="evidence" value="ECO:0007669"/>
    <property type="project" value="UniProtKB-SubCell"/>
</dbReference>
<keyword evidence="7" id="KW-0963">Cytoplasm</keyword>
<evidence type="ECO:0000256" key="4">
    <source>
        <dbReference type="ARBA" id="ARBA00004463"/>
    </source>
</evidence>
<comment type="cofactor">
    <cofactor evidence="2">
        <name>Zn(2+)</name>
        <dbReference type="ChEBI" id="CHEBI:29105"/>
    </cofactor>
</comment>
<evidence type="ECO:0000256" key="17">
    <source>
        <dbReference type="ARBA" id="ARBA00023679"/>
    </source>
</evidence>
<dbReference type="SUPFAM" id="SSF48403">
    <property type="entry name" value="Ankyrin repeat"/>
    <property type="match status" value="1"/>
</dbReference>
<evidence type="ECO:0000256" key="26">
    <source>
        <dbReference type="PROSITE-ProRule" id="PRU00023"/>
    </source>
</evidence>
<dbReference type="Gene3D" id="3.90.79.10">
    <property type="entry name" value="Nucleoside Triphosphate Pyrophosphohydrolase"/>
    <property type="match status" value="1"/>
</dbReference>
<dbReference type="PROSITE" id="PS00893">
    <property type="entry name" value="NUDIX_BOX"/>
    <property type="match status" value="1"/>
</dbReference>
<keyword evidence="29" id="KW-1185">Reference proteome</keyword>
<evidence type="ECO:0000256" key="19">
    <source>
        <dbReference type="ARBA" id="ARBA00030313"/>
    </source>
</evidence>
<dbReference type="RefSeq" id="XP_017577305.2">
    <property type="nucleotide sequence ID" value="XM_017721816.2"/>
</dbReference>
<dbReference type="InterPro" id="IPR050241">
    <property type="entry name" value="NAD-cap_RNA_hydrolase_NudC"/>
</dbReference>
<evidence type="ECO:0000256" key="6">
    <source>
        <dbReference type="ARBA" id="ARBA00012381"/>
    </source>
</evidence>
<evidence type="ECO:0000256" key="7">
    <source>
        <dbReference type="ARBA" id="ARBA00022490"/>
    </source>
</evidence>
<dbReference type="GO" id="GO:0005829">
    <property type="term" value="C:cytosol"/>
    <property type="evidence" value="ECO:0007669"/>
    <property type="project" value="TreeGrafter"/>
</dbReference>
<evidence type="ECO:0000256" key="20">
    <source>
        <dbReference type="ARBA" id="ARBA00031178"/>
    </source>
</evidence>
<dbReference type="FunFam" id="3.90.79.20:FF:000002">
    <property type="entry name" value="Peroxisomal NADH pyrophosphatase NUDT12"/>
    <property type="match status" value="1"/>
</dbReference>
<proteinExistence type="inferred from homology"/>
<comment type="cofactor">
    <cofactor evidence="1">
        <name>Mg(2+)</name>
        <dbReference type="ChEBI" id="CHEBI:18420"/>
    </cofactor>
</comment>
<keyword evidence="8" id="KW-0479">Metal-binding</keyword>
<reference evidence="28" key="2">
    <citation type="submission" date="2025-08" db="UniProtKB">
        <authorList>
            <consortium name="Ensembl"/>
        </authorList>
    </citation>
    <scope>IDENTIFICATION</scope>
</reference>
<keyword evidence="12" id="KW-0460">Magnesium</keyword>
<keyword evidence="14" id="KW-0520">NAD</keyword>
<gene>
    <name evidence="28" type="primary">NUDT12</name>
</gene>
<dbReference type="SUPFAM" id="SSF55811">
    <property type="entry name" value="Nudix"/>
    <property type="match status" value="1"/>
</dbReference>
<dbReference type="OMA" id="CNTRTTL"/>
<dbReference type="PANTHER" id="PTHR42904">
    <property type="entry name" value="NUDIX HYDROLASE, NUDC SUBFAMILY"/>
    <property type="match status" value="1"/>
</dbReference>
<dbReference type="InterPro" id="IPR049734">
    <property type="entry name" value="NudC-like_C"/>
</dbReference>
<dbReference type="GO" id="GO:0046872">
    <property type="term" value="F:metal ion binding"/>
    <property type="evidence" value="ECO:0007669"/>
    <property type="project" value="UniProtKB-KW"/>
</dbReference>
<evidence type="ECO:0000256" key="1">
    <source>
        <dbReference type="ARBA" id="ARBA00001946"/>
    </source>
</evidence>
<sequence length="457" mass="50687">MTSAQMTANDEMVQQFLDNASRGDIVRVSAMISHSSHLLNESGKQGWTALMLAARNGHFDVVKLLLSKGSDKDLMNKSGQTAHDIAKFWGHKHIASLLVSGGDSSLNELLPHKGAVDHENYFNREYLDRRSDKRTDSGWLAAKQISPKTVFLLFHHLEPLVTSGPEEVNNSKPKLKLCRLRRDSVDELIEKSDTVLIFLGVEKQERSPSTPLSEEEDGLIAWFALNTQDNPTESLKSTDSNRFFLKGPMPGLLLLNEDEAGVIAQARSVLAWHSRYSFCPTCGGQTKVDEGGYKRTCLSEGCRSLQGIHSTCYPRVDPVVIMLVIHPDGNQCLLGRKKTFPPGMFSCLAGFIEPGETIENAVRREVLEESGVTVGPVQYVSCQPWPMPSSLMIGCLSVAVSTDIKVDKNEIEEARWFTRQQVVDAIAKSDQAVFTMPPRQAIAHYLVKHWVGINSNL</sequence>
<evidence type="ECO:0000256" key="12">
    <source>
        <dbReference type="ARBA" id="ARBA00022842"/>
    </source>
</evidence>
<feature type="repeat" description="ANK" evidence="26">
    <location>
        <begin position="45"/>
        <end position="77"/>
    </location>
</feature>
<dbReference type="InterPro" id="IPR020084">
    <property type="entry name" value="NUDIX_hydrolase_CS"/>
</dbReference>
<dbReference type="Gene3D" id="1.25.40.20">
    <property type="entry name" value="Ankyrin repeat-containing domain"/>
    <property type="match status" value="1"/>
</dbReference>
<evidence type="ECO:0000256" key="3">
    <source>
        <dbReference type="ARBA" id="ARBA00004275"/>
    </source>
</evidence>
<comment type="subcellular location">
    <subcellularLocation>
        <location evidence="4">Cytoplasmic granule</location>
    </subcellularLocation>
    <subcellularLocation>
        <location evidence="3">Peroxisome</location>
    </subcellularLocation>
</comment>
<dbReference type="InterPro" id="IPR015376">
    <property type="entry name" value="Znr_NADH_PPase"/>
</dbReference>
<feature type="domain" description="Nudix hydrolase" evidence="27">
    <location>
        <begin position="314"/>
        <end position="440"/>
    </location>
</feature>
<keyword evidence="13" id="KW-0521">NADP</keyword>
<evidence type="ECO:0000256" key="9">
    <source>
        <dbReference type="ARBA" id="ARBA00022737"/>
    </source>
</evidence>
<dbReference type="GO" id="GO:0019677">
    <property type="term" value="P:NAD+ catabolic process"/>
    <property type="evidence" value="ECO:0007669"/>
    <property type="project" value="TreeGrafter"/>
</dbReference>
<keyword evidence="11" id="KW-0862">Zinc</keyword>
<dbReference type="InterPro" id="IPR015797">
    <property type="entry name" value="NUDIX_hydrolase-like_dom_sf"/>
</dbReference>
<dbReference type="PANTHER" id="PTHR42904:SF6">
    <property type="entry name" value="NAD-CAPPED RNA HYDROLASE NUDT12"/>
    <property type="match status" value="1"/>
</dbReference>
<accession>A0A3B4BWR4</accession>
<comment type="catalytic activity">
    <reaction evidence="24">
        <text>NAD(+) + H2O = beta-nicotinamide D-ribonucleotide + AMP + 2 H(+)</text>
        <dbReference type="Rhea" id="RHEA:11800"/>
        <dbReference type="ChEBI" id="CHEBI:14649"/>
        <dbReference type="ChEBI" id="CHEBI:15377"/>
        <dbReference type="ChEBI" id="CHEBI:15378"/>
        <dbReference type="ChEBI" id="CHEBI:57540"/>
        <dbReference type="ChEBI" id="CHEBI:456215"/>
        <dbReference type="EC" id="3.6.1.22"/>
    </reaction>
    <physiologicalReaction direction="left-to-right" evidence="24">
        <dbReference type="Rhea" id="RHEA:11801"/>
    </physiologicalReaction>
</comment>
<comment type="catalytic activity">
    <reaction evidence="25">
        <text>NADH + H2O = reduced beta-nicotinamide D-ribonucleotide + AMP + 2 H(+)</text>
        <dbReference type="Rhea" id="RHEA:48868"/>
        <dbReference type="ChEBI" id="CHEBI:15377"/>
        <dbReference type="ChEBI" id="CHEBI:15378"/>
        <dbReference type="ChEBI" id="CHEBI:57945"/>
        <dbReference type="ChEBI" id="CHEBI:90832"/>
        <dbReference type="ChEBI" id="CHEBI:456215"/>
        <dbReference type="EC" id="3.6.1.22"/>
    </reaction>
    <physiologicalReaction direction="left-to-right" evidence="25">
        <dbReference type="Rhea" id="RHEA:48869"/>
    </physiologicalReaction>
</comment>
<evidence type="ECO:0000256" key="24">
    <source>
        <dbReference type="ARBA" id="ARBA00049196"/>
    </source>
</evidence>
<dbReference type="OrthoDB" id="10249612at2759"/>
<comment type="catalytic activity">
    <reaction evidence="23">
        <text>NADPH + H2O = reduced beta-nicotinamide D-ribonucleotide + adenosine 2',5'-bisphosphate + 2 H(+)</text>
        <dbReference type="Rhea" id="RHEA:60820"/>
        <dbReference type="ChEBI" id="CHEBI:15377"/>
        <dbReference type="ChEBI" id="CHEBI:15378"/>
        <dbReference type="ChEBI" id="CHEBI:57783"/>
        <dbReference type="ChEBI" id="CHEBI:90832"/>
        <dbReference type="ChEBI" id="CHEBI:194156"/>
    </reaction>
    <physiologicalReaction direction="left-to-right" evidence="23">
        <dbReference type="Rhea" id="RHEA:60821"/>
    </physiologicalReaction>
</comment>
<evidence type="ECO:0000256" key="11">
    <source>
        <dbReference type="ARBA" id="ARBA00022833"/>
    </source>
</evidence>
<dbReference type="Gene3D" id="3.90.79.20">
    <property type="match status" value="1"/>
</dbReference>
<dbReference type="GO" id="GO:0035529">
    <property type="term" value="F:NADH pyrophosphatase activity"/>
    <property type="evidence" value="ECO:0007669"/>
    <property type="project" value="TreeGrafter"/>
</dbReference>
<organism evidence="28 29">
    <name type="scientific">Pygocentrus nattereri</name>
    <name type="common">Red-bellied piranha</name>
    <dbReference type="NCBI Taxonomy" id="42514"/>
    <lineage>
        <taxon>Eukaryota</taxon>
        <taxon>Metazoa</taxon>
        <taxon>Chordata</taxon>
        <taxon>Craniata</taxon>
        <taxon>Vertebrata</taxon>
        <taxon>Euteleostomi</taxon>
        <taxon>Actinopterygii</taxon>
        <taxon>Neopterygii</taxon>
        <taxon>Teleostei</taxon>
        <taxon>Ostariophysi</taxon>
        <taxon>Characiformes</taxon>
        <taxon>Characoidei</taxon>
        <taxon>Pygocentrus</taxon>
    </lineage>
</organism>
<dbReference type="InterPro" id="IPR015375">
    <property type="entry name" value="NADH_PPase-like_N"/>
</dbReference>
<dbReference type="GO" id="GO:0006742">
    <property type="term" value="P:NADP+ catabolic process"/>
    <property type="evidence" value="ECO:0007669"/>
    <property type="project" value="TreeGrafter"/>
</dbReference>
<evidence type="ECO:0000313" key="28">
    <source>
        <dbReference type="Ensembl" id="ENSPNAP00000002929.2"/>
    </source>
</evidence>
<evidence type="ECO:0000259" key="27">
    <source>
        <dbReference type="PROSITE" id="PS51462"/>
    </source>
</evidence>
<dbReference type="Ensembl" id="ENSPNAT00000009603.2">
    <property type="protein sequence ID" value="ENSPNAP00000002929.2"/>
    <property type="gene ID" value="ENSPNAG00000009289.2"/>
</dbReference>
<evidence type="ECO:0000256" key="23">
    <source>
        <dbReference type="ARBA" id="ARBA00047501"/>
    </source>
</evidence>
<comment type="subunit">
    <text evidence="22">Homodimer. Homodimerization is essential for its catalytic activity and protein stability. Interacts (via ANK repeats) with BLMH.</text>
</comment>
<dbReference type="Pfam" id="PF00293">
    <property type="entry name" value="NUDIX"/>
    <property type="match status" value="1"/>
</dbReference>
<evidence type="ECO:0000256" key="2">
    <source>
        <dbReference type="ARBA" id="ARBA00001947"/>
    </source>
</evidence>
<dbReference type="InterPro" id="IPR002110">
    <property type="entry name" value="Ankyrin_rpt"/>
</dbReference>
<keyword evidence="15 26" id="KW-0040">ANK repeat</keyword>
<dbReference type="FunFam" id="1.25.40.20:FF:000167">
    <property type="entry name" value="peroxisomal NADH pyrophosphatase NUDT12"/>
    <property type="match status" value="1"/>
</dbReference>